<keyword evidence="2" id="KW-1185">Reference proteome</keyword>
<accession>A0ACC3BTI3</accession>
<protein>
    <submittedName>
        <fullName evidence="1">Uncharacterized protein</fullName>
    </submittedName>
</protein>
<sequence>MASLDGPQLRTALGWLARFHATWWGGGVGAAAAAAARAAGGVAPVGGYWHLGWRRADVADLPGHLDRLAAAAPAVADALYGPRLAAAAGRTLLHGDAKAANLAWAPDRASAVAALDFQYVGWGRGVCDVANLLVSSATPAALGGALPLPPAAAAAAAPATAAGGDSGGAAVAVPRGPPRNPAPLAPPTPTFLSGTADAGGDRDRVAAAEASLLGVYTAELAAALPAGTPPPSADAVATAYELALLDVVRYRGTAASVGGRGSAFFGPNAGYALARVGEVLDRLDGGAVAPPGVYAAAIERLYGHAL</sequence>
<proteinExistence type="predicted"/>
<dbReference type="EMBL" id="CM020618">
    <property type="protein sequence ID" value="KAK1861026.1"/>
    <property type="molecule type" value="Genomic_DNA"/>
</dbReference>
<comment type="caution">
    <text evidence="1">The sequence shown here is derived from an EMBL/GenBank/DDBJ whole genome shotgun (WGS) entry which is preliminary data.</text>
</comment>
<reference evidence="1" key="1">
    <citation type="submission" date="2019-11" db="EMBL/GenBank/DDBJ databases">
        <title>Nori genome reveals adaptations in red seaweeds to the harsh intertidal environment.</title>
        <authorList>
            <person name="Wang D."/>
            <person name="Mao Y."/>
        </authorList>
    </citation>
    <scope>NUCLEOTIDE SEQUENCE</scope>
    <source>
        <tissue evidence="1">Gametophyte</tissue>
    </source>
</reference>
<evidence type="ECO:0000313" key="1">
    <source>
        <dbReference type="EMBL" id="KAK1861026.1"/>
    </source>
</evidence>
<evidence type="ECO:0000313" key="2">
    <source>
        <dbReference type="Proteomes" id="UP000798662"/>
    </source>
</evidence>
<dbReference type="Proteomes" id="UP000798662">
    <property type="component" value="Chromosome 1"/>
</dbReference>
<gene>
    <name evidence="1" type="ORF">I4F81_003610</name>
</gene>
<name>A0ACC3BTI3_PYRYE</name>
<organism evidence="1 2">
    <name type="scientific">Pyropia yezoensis</name>
    <name type="common">Susabi-nori</name>
    <name type="synonym">Porphyra yezoensis</name>
    <dbReference type="NCBI Taxonomy" id="2788"/>
    <lineage>
        <taxon>Eukaryota</taxon>
        <taxon>Rhodophyta</taxon>
        <taxon>Bangiophyceae</taxon>
        <taxon>Bangiales</taxon>
        <taxon>Bangiaceae</taxon>
        <taxon>Pyropia</taxon>
    </lineage>
</organism>